<keyword evidence="8" id="KW-1185">Reference proteome</keyword>
<dbReference type="GO" id="GO:0006508">
    <property type="term" value="P:proteolysis"/>
    <property type="evidence" value="ECO:0007669"/>
    <property type="project" value="UniProtKB-KW"/>
</dbReference>
<evidence type="ECO:0000256" key="4">
    <source>
        <dbReference type="ARBA" id="ARBA00022833"/>
    </source>
</evidence>
<keyword evidence="4" id="KW-0862">Zinc</keyword>
<organism evidence="7 8">
    <name type="scientific">Winogradskyella luteola</name>
    <dbReference type="NCBI Taxonomy" id="2828330"/>
    <lineage>
        <taxon>Bacteria</taxon>
        <taxon>Pseudomonadati</taxon>
        <taxon>Bacteroidota</taxon>
        <taxon>Flavobacteriia</taxon>
        <taxon>Flavobacteriales</taxon>
        <taxon>Flavobacteriaceae</taxon>
        <taxon>Winogradskyella</taxon>
    </lineage>
</organism>
<evidence type="ECO:0000313" key="8">
    <source>
        <dbReference type="Proteomes" id="UP001138894"/>
    </source>
</evidence>
<evidence type="ECO:0000256" key="2">
    <source>
        <dbReference type="ARBA" id="ARBA00022723"/>
    </source>
</evidence>
<dbReference type="InterPro" id="IPR025657">
    <property type="entry name" value="RadC_JAB"/>
</dbReference>
<keyword evidence="5" id="KW-0482">Metalloprotease</keyword>
<dbReference type="InterPro" id="IPR037518">
    <property type="entry name" value="MPN"/>
</dbReference>
<dbReference type="EMBL" id="JAGSPD010000011">
    <property type="protein sequence ID" value="MBV7270160.1"/>
    <property type="molecule type" value="Genomic_DNA"/>
</dbReference>
<evidence type="ECO:0000256" key="3">
    <source>
        <dbReference type="ARBA" id="ARBA00022801"/>
    </source>
</evidence>
<keyword evidence="3" id="KW-0378">Hydrolase</keyword>
<feature type="domain" description="MPN" evidence="6">
    <location>
        <begin position="19"/>
        <end position="144"/>
    </location>
</feature>
<keyword evidence="2" id="KW-0479">Metal-binding</keyword>
<protein>
    <submittedName>
        <fullName evidence="7">JAB domain-containing protein</fullName>
    </submittedName>
</protein>
<dbReference type="InterPro" id="IPR001405">
    <property type="entry name" value="UPF0758"/>
</dbReference>
<dbReference type="InterPro" id="IPR020891">
    <property type="entry name" value="UPF0758_CS"/>
</dbReference>
<dbReference type="PROSITE" id="PS50249">
    <property type="entry name" value="MPN"/>
    <property type="match status" value="1"/>
</dbReference>
<accession>A0A9X1JNZ3</accession>
<dbReference type="PROSITE" id="PS01302">
    <property type="entry name" value="UPF0758"/>
    <property type="match status" value="1"/>
</dbReference>
<dbReference type="RefSeq" id="WP_218547158.1">
    <property type="nucleotide sequence ID" value="NZ_JAGSPD010000011.1"/>
</dbReference>
<proteinExistence type="predicted"/>
<dbReference type="PANTHER" id="PTHR30471">
    <property type="entry name" value="DNA REPAIR PROTEIN RADC"/>
    <property type="match status" value="1"/>
</dbReference>
<dbReference type="GO" id="GO:0046872">
    <property type="term" value="F:metal ion binding"/>
    <property type="evidence" value="ECO:0007669"/>
    <property type="project" value="UniProtKB-KW"/>
</dbReference>
<evidence type="ECO:0000256" key="5">
    <source>
        <dbReference type="ARBA" id="ARBA00023049"/>
    </source>
</evidence>
<dbReference type="CDD" id="cd08071">
    <property type="entry name" value="MPN_DUF2466"/>
    <property type="match status" value="1"/>
</dbReference>
<keyword evidence="1" id="KW-0645">Protease</keyword>
<evidence type="ECO:0000256" key="1">
    <source>
        <dbReference type="ARBA" id="ARBA00022670"/>
    </source>
</evidence>
<sequence>MKVSEIQVSYSNQGDKRITVNNSETVFEIALAHWDKNIIEFQEEVKLMLLNRANVILGIYDLSKGGVASCSVDLKIILSIALKGNASSIVLLHNHPSGKLLPSESDKILTKKLKEACEIVDLVLLDHLIITKESYYSFADNGIF</sequence>
<dbReference type="Proteomes" id="UP001138894">
    <property type="component" value="Unassembled WGS sequence"/>
</dbReference>
<reference evidence="7" key="1">
    <citation type="submission" date="2021-04" db="EMBL/GenBank/DDBJ databases">
        <authorList>
            <person name="Pira H."/>
            <person name="Risdian C."/>
            <person name="Wink J."/>
        </authorList>
    </citation>
    <scope>NUCLEOTIDE SEQUENCE</scope>
    <source>
        <strain evidence="7">WHY3</strain>
    </source>
</reference>
<dbReference type="GO" id="GO:0008237">
    <property type="term" value="F:metallopeptidase activity"/>
    <property type="evidence" value="ECO:0007669"/>
    <property type="project" value="UniProtKB-KW"/>
</dbReference>
<name>A0A9X1JNZ3_9FLAO</name>
<dbReference type="Pfam" id="PF04002">
    <property type="entry name" value="RadC"/>
    <property type="match status" value="1"/>
</dbReference>
<evidence type="ECO:0000259" key="6">
    <source>
        <dbReference type="PROSITE" id="PS50249"/>
    </source>
</evidence>
<comment type="caution">
    <text evidence="7">The sequence shown here is derived from an EMBL/GenBank/DDBJ whole genome shotgun (WGS) entry which is preliminary data.</text>
</comment>
<gene>
    <name evidence="7" type="ORF">KCG49_13265</name>
</gene>
<dbReference type="PANTHER" id="PTHR30471:SF3">
    <property type="entry name" value="UPF0758 PROTEIN YEES-RELATED"/>
    <property type="match status" value="1"/>
</dbReference>
<dbReference type="AlphaFoldDB" id="A0A9X1JNZ3"/>
<evidence type="ECO:0000313" key="7">
    <source>
        <dbReference type="EMBL" id="MBV7270160.1"/>
    </source>
</evidence>